<keyword evidence="2" id="KW-1185">Reference proteome</keyword>
<reference evidence="1" key="1">
    <citation type="journal article" date="2022" name="bioRxiv">
        <title>Sequencing and chromosome-scale assembly of the giantPleurodeles waltlgenome.</title>
        <authorList>
            <person name="Brown T."/>
            <person name="Elewa A."/>
            <person name="Iarovenko S."/>
            <person name="Subramanian E."/>
            <person name="Araus A.J."/>
            <person name="Petzold A."/>
            <person name="Susuki M."/>
            <person name="Suzuki K.-i.T."/>
            <person name="Hayashi T."/>
            <person name="Toyoda A."/>
            <person name="Oliveira C."/>
            <person name="Osipova E."/>
            <person name="Leigh N.D."/>
            <person name="Simon A."/>
            <person name="Yun M.H."/>
        </authorList>
    </citation>
    <scope>NUCLEOTIDE SEQUENCE</scope>
    <source>
        <strain evidence="1">20211129_DDA</strain>
        <tissue evidence="1">Liver</tissue>
    </source>
</reference>
<organism evidence="1 2">
    <name type="scientific">Pleurodeles waltl</name>
    <name type="common">Iberian ribbed newt</name>
    <dbReference type="NCBI Taxonomy" id="8319"/>
    <lineage>
        <taxon>Eukaryota</taxon>
        <taxon>Metazoa</taxon>
        <taxon>Chordata</taxon>
        <taxon>Craniata</taxon>
        <taxon>Vertebrata</taxon>
        <taxon>Euteleostomi</taxon>
        <taxon>Amphibia</taxon>
        <taxon>Batrachia</taxon>
        <taxon>Caudata</taxon>
        <taxon>Salamandroidea</taxon>
        <taxon>Salamandridae</taxon>
        <taxon>Pleurodelinae</taxon>
        <taxon>Pleurodeles</taxon>
    </lineage>
</organism>
<evidence type="ECO:0000313" key="2">
    <source>
        <dbReference type="Proteomes" id="UP001066276"/>
    </source>
</evidence>
<dbReference type="Proteomes" id="UP001066276">
    <property type="component" value="Chromosome 3_2"/>
</dbReference>
<proteinExistence type="predicted"/>
<comment type="caution">
    <text evidence="1">The sequence shown here is derived from an EMBL/GenBank/DDBJ whole genome shotgun (WGS) entry which is preliminary data.</text>
</comment>
<accession>A0AAV7U0K1</accession>
<dbReference type="EMBL" id="JANPWB010000006">
    <property type="protein sequence ID" value="KAJ1182206.1"/>
    <property type="molecule type" value="Genomic_DNA"/>
</dbReference>
<name>A0AAV7U0K1_PLEWA</name>
<gene>
    <name evidence="1" type="ORF">NDU88_007400</name>
</gene>
<sequence>MAVPVDSEYERYLEPKAGGGDIILWKYYFTHFAKIKKLKPTIEMRLTKASRLRPGCFLSGCAVAYTLRPIKGVALFKLLAGTSRDSSPVYKKFSMKNDAAVYVMWAGEIAQALDWHRDSISAELKTCD</sequence>
<dbReference type="AlphaFoldDB" id="A0AAV7U0K1"/>
<evidence type="ECO:0000313" key="1">
    <source>
        <dbReference type="EMBL" id="KAJ1182206.1"/>
    </source>
</evidence>
<protein>
    <submittedName>
        <fullName evidence="1">Uncharacterized protein</fullName>
    </submittedName>
</protein>